<dbReference type="Proteomes" id="UP000292702">
    <property type="component" value="Unassembled WGS sequence"/>
</dbReference>
<feature type="domain" description="O-methyltransferase C-terminal" evidence="4">
    <location>
        <begin position="242"/>
        <end position="372"/>
    </location>
</feature>
<dbReference type="SUPFAM" id="SSF46785">
    <property type="entry name" value="Winged helix' DNA-binding domain"/>
    <property type="match status" value="1"/>
</dbReference>
<dbReference type="InterPro" id="IPR001077">
    <property type="entry name" value="COMT_C"/>
</dbReference>
<dbReference type="AlphaFoldDB" id="A0A4R0RCF3"/>
<sequence length="456" mass="49720">MLTSSDLPALLRIITNGITAIESSCTQRGIRYPSLDDSLTPESLAIQESLAEEALPVIAAAHQVMATLMSSRSFHQKIIYGSQQSVAIGVAEAGHVAEILREAGPKPTALSPRKLSHYLRFLTTLHVFKEISPDVFANNRRSAVLDTGKSVKEILADPDAKYDGAPGAAAITGTNSDEFLKGAGHTVDTLLDPATSHSQESADSPLQRAFGKKMDLFAWYELPGNELRLRRFGHAMRGVQLKASILGGFDWAALLQGSVVVDVGGGFGGLDLELAKDHKHLQYICQDRPQVAEQANKMWRDQGNQDVISGVVKFQPHDFFGPQPVKNAAVFYMRYILHDWSDAHCIEILTQLRASATPDTKLVVIDALLQNNCLSDGKWKHIPGGEAEVAPAPLLPNFGIAKSDEAYVDILVMTVTNTQERTLDEVNTLLEATGWKLERVHRFPPPSLPQVVAIPV</sequence>
<reference evidence="5 6" key="1">
    <citation type="submission" date="2018-11" db="EMBL/GenBank/DDBJ databases">
        <title>Genome assembly of Steccherinum ochraceum LE-BIN_3174, the white-rot fungus of the Steccherinaceae family (The Residual Polyporoid clade, Polyporales, Basidiomycota).</title>
        <authorList>
            <person name="Fedorova T.V."/>
            <person name="Glazunova O.A."/>
            <person name="Landesman E.O."/>
            <person name="Moiseenko K.V."/>
            <person name="Psurtseva N.V."/>
            <person name="Savinova O.S."/>
            <person name="Shakhova N.V."/>
            <person name="Tyazhelova T.V."/>
            <person name="Vasina D.V."/>
        </authorList>
    </citation>
    <scope>NUCLEOTIDE SEQUENCE [LARGE SCALE GENOMIC DNA]</scope>
    <source>
        <strain evidence="5 6">LE-BIN_3174</strain>
    </source>
</reference>
<evidence type="ECO:0000313" key="5">
    <source>
        <dbReference type="EMBL" id="TCD62059.1"/>
    </source>
</evidence>
<dbReference type="EMBL" id="RWJN01000406">
    <property type="protein sequence ID" value="TCD62059.1"/>
    <property type="molecule type" value="Genomic_DNA"/>
</dbReference>
<name>A0A4R0RCF3_9APHY</name>
<dbReference type="InterPro" id="IPR029063">
    <property type="entry name" value="SAM-dependent_MTases_sf"/>
</dbReference>
<dbReference type="InterPro" id="IPR036388">
    <property type="entry name" value="WH-like_DNA-bd_sf"/>
</dbReference>
<dbReference type="InterPro" id="IPR016461">
    <property type="entry name" value="COMT-like"/>
</dbReference>
<dbReference type="PANTHER" id="PTHR43712:SF2">
    <property type="entry name" value="O-METHYLTRANSFERASE CICE"/>
    <property type="match status" value="1"/>
</dbReference>
<keyword evidence="3" id="KW-0949">S-adenosyl-L-methionine</keyword>
<evidence type="ECO:0000256" key="1">
    <source>
        <dbReference type="ARBA" id="ARBA00022603"/>
    </source>
</evidence>
<evidence type="ECO:0000256" key="2">
    <source>
        <dbReference type="ARBA" id="ARBA00022679"/>
    </source>
</evidence>
<gene>
    <name evidence="5" type="ORF">EIP91_007518</name>
</gene>
<dbReference type="Pfam" id="PF00891">
    <property type="entry name" value="Methyltransf_2"/>
    <property type="match status" value="1"/>
</dbReference>
<evidence type="ECO:0000256" key="3">
    <source>
        <dbReference type="ARBA" id="ARBA00022691"/>
    </source>
</evidence>
<dbReference type="InterPro" id="IPR036390">
    <property type="entry name" value="WH_DNA-bd_sf"/>
</dbReference>
<organism evidence="5 6">
    <name type="scientific">Steccherinum ochraceum</name>
    <dbReference type="NCBI Taxonomy" id="92696"/>
    <lineage>
        <taxon>Eukaryota</taxon>
        <taxon>Fungi</taxon>
        <taxon>Dikarya</taxon>
        <taxon>Basidiomycota</taxon>
        <taxon>Agaricomycotina</taxon>
        <taxon>Agaricomycetes</taxon>
        <taxon>Polyporales</taxon>
        <taxon>Steccherinaceae</taxon>
        <taxon>Steccherinum</taxon>
    </lineage>
</organism>
<keyword evidence="2" id="KW-0808">Transferase</keyword>
<dbReference type="SUPFAM" id="SSF53335">
    <property type="entry name" value="S-adenosyl-L-methionine-dependent methyltransferases"/>
    <property type="match status" value="1"/>
</dbReference>
<dbReference type="PANTHER" id="PTHR43712">
    <property type="entry name" value="PUTATIVE (AFU_ORTHOLOGUE AFUA_4G14580)-RELATED"/>
    <property type="match status" value="1"/>
</dbReference>
<keyword evidence="6" id="KW-1185">Reference proteome</keyword>
<dbReference type="STRING" id="92696.A0A4R0RCF3"/>
<dbReference type="PROSITE" id="PS51683">
    <property type="entry name" value="SAM_OMT_II"/>
    <property type="match status" value="1"/>
</dbReference>
<dbReference type="GO" id="GO:0032259">
    <property type="term" value="P:methylation"/>
    <property type="evidence" value="ECO:0007669"/>
    <property type="project" value="UniProtKB-KW"/>
</dbReference>
<dbReference type="Gene3D" id="1.10.10.10">
    <property type="entry name" value="Winged helix-like DNA-binding domain superfamily/Winged helix DNA-binding domain"/>
    <property type="match status" value="1"/>
</dbReference>
<proteinExistence type="predicted"/>
<dbReference type="GO" id="GO:0008171">
    <property type="term" value="F:O-methyltransferase activity"/>
    <property type="evidence" value="ECO:0007669"/>
    <property type="project" value="InterPro"/>
</dbReference>
<protein>
    <recommendedName>
        <fullName evidence="4">O-methyltransferase C-terminal domain-containing protein</fullName>
    </recommendedName>
</protein>
<evidence type="ECO:0000313" key="6">
    <source>
        <dbReference type="Proteomes" id="UP000292702"/>
    </source>
</evidence>
<evidence type="ECO:0000259" key="4">
    <source>
        <dbReference type="Pfam" id="PF00891"/>
    </source>
</evidence>
<accession>A0A4R0RCF3</accession>
<keyword evidence="1" id="KW-0489">Methyltransferase</keyword>
<dbReference type="OrthoDB" id="2410195at2759"/>
<dbReference type="Gene3D" id="3.40.50.150">
    <property type="entry name" value="Vaccinia Virus protein VP39"/>
    <property type="match status" value="1"/>
</dbReference>
<comment type="caution">
    <text evidence="5">The sequence shown here is derived from an EMBL/GenBank/DDBJ whole genome shotgun (WGS) entry which is preliminary data.</text>
</comment>